<dbReference type="GO" id="GO:0016757">
    <property type="term" value="F:glycosyltransferase activity"/>
    <property type="evidence" value="ECO:0007669"/>
    <property type="project" value="InterPro"/>
</dbReference>
<evidence type="ECO:0000313" key="3">
    <source>
        <dbReference type="EMBL" id="PVY46311.1"/>
    </source>
</evidence>
<gene>
    <name evidence="3" type="ORF">C7373_11718</name>
</gene>
<dbReference type="OrthoDB" id="9762705at2"/>
<keyword evidence="3" id="KW-0808">Transferase</keyword>
<feature type="domain" description="Glycosyltransferase subfamily 4-like N-terminal" evidence="2">
    <location>
        <begin position="16"/>
        <end position="178"/>
    </location>
</feature>
<dbReference type="SUPFAM" id="SSF53756">
    <property type="entry name" value="UDP-Glycosyltransferase/glycogen phosphorylase"/>
    <property type="match status" value="1"/>
</dbReference>
<dbReference type="PANTHER" id="PTHR12526">
    <property type="entry name" value="GLYCOSYLTRANSFERASE"/>
    <property type="match status" value="1"/>
</dbReference>
<dbReference type="PANTHER" id="PTHR12526:SF630">
    <property type="entry name" value="GLYCOSYLTRANSFERASE"/>
    <property type="match status" value="1"/>
</dbReference>
<proteinExistence type="predicted"/>
<accession>A0A2U1BCI0</accession>
<protein>
    <submittedName>
        <fullName evidence="3">Glycosyltransferase involved in cell wall biosynthesis</fullName>
    </submittedName>
</protein>
<dbReference type="AlphaFoldDB" id="A0A2U1BCI0"/>
<reference evidence="3 4" key="1">
    <citation type="submission" date="2018-04" db="EMBL/GenBank/DDBJ databases">
        <title>Genomic Encyclopedia of Type Strains, Phase IV (KMG-IV): sequencing the most valuable type-strain genomes for metagenomic binning, comparative biology and taxonomic classification.</title>
        <authorList>
            <person name="Goeker M."/>
        </authorList>
    </citation>
    <scope>NUCLEOTIDE SEQUENCE [LARGE SCALE GENOMIC DNA]</scope>
    <source>
        <strain evidence="3 4">DSM 26588</strain>
    </source>
</reference>
<dbReference type="Gene3D" id="3.40.50.2000">
    <property type="entry name" value="Glycogen Phosphorylase B"/>
    <property type="match status" value="2"/>
</dbReference>
<dbReference type="Pfam" id="PF00534">
    <property type="entry name" value="Glycos_transf_1"/>
    <property type="match status" value="1"/>
</dbReference>
<name>A0A2U1BCI0_9FIRM</name>
<dbReference type="RefSeq" id="WP_116722590.1">
    <property type="nucleotide sequence ID" value="NZ_CP011524.1"/>
</dbReference>
<evidence type="ECO:0000259" key="2">
    <source>
        <dbReference type="Pfam" id="PF13439"/>
    </source>
</evidence>
<feature type="domain" description="Glycosyl transferase family 1" evidence="1">
    <location>
        <begin position="192"/>
        <end position="351"/>
    </location>
</feature>
<dbReference type="CDD" id="cd03811">
    <property type="entry name" value="GT4_GT28_WabH-like"/>
    <property type="match status" value="1"/>
</dbReference>
<dbReference type="InterPro" id="IPR001296">
    <property type="entry name" value="Glyco_trans_1"/>
</dbReference>
<organism evidence="3 4">
    <name type="scientific">Intestinimonas butyriciproducens</name>
    <dbReference type="NCBI Taxonomy" id="1297617"/>
    <lineage>
        <taxon>Bacteria</taxon>
        <taxon>Bacillati</taxon>
        <taxon>Bacillota</taxon>
        <taxon>Clostridia</taxon>
        <taxon>Eubacteriales</taxon>
        <taxon>Intestinimonas</taxon>
    </lineage>
</organism>
<evidence type="ECO:0000259" key="1">
    <source>
        <dbReference type="Pfam" id="PF00534"/>
    </source>
</evidence>
<dbReference type="GeneID" id="93230373"/>
<dbReference type="Pfam" id="PF13439">
    <property type="entry name" value="Glyco_transf_4"/>
    <property type="match status" value="1"/>
</dbReference>
<dbReference type="InterPro" id="IPR028098">
    <property type="entry name" value="Glyco_trans_4-like_N"/>
</dbReference>
<comment type="caution">
    <text evidence="3">The sequence shown here is derived from an EMBL/GenBank/DDBJ whole genome shotgun (WGS) entry which is preliminary data.</text>
</comment>
<dbReference type="Proteomes" id="UP000245778">
    <property type="component" value="Unassembled WGS sequence"/>
</dbReference>
<evidence type="ECO:0000313" key="4">
    <source>
        <dbReference type="Proteomes" id="UP000245778"/>
    </source>
</evidence>
<sequence length="371" mass="41726">MLKKQVLFVIHDLHLGGAEKVLVNLVNHMDRSKFDVTVLALFGGGVNEPFLNPDIRLIVGHKRPFPGNSRVMKLFSPERLFRYYIKGRYDAIVSYLEGPSARIVSGCPRDGTKLVSWVHCTMESQETIGVGFRSFQEARTCYGKFHIGVFVSQEVRTAFCRWIPMRDTEVLYNTVDSDEILRDAAEPVEDKSTPDGEIKLIGVGKVVPNKGFDRLARIHKRLREEDGLPVHTYILGEGFQRKGLEAWAAENGLSDTFTFLGYQTNPYKYVAACDLFVCASHAEGFSTAVTEALIVGTPVVTTEVSGMREMLGENEYGVITENSEEALYQGVKEMLTAPERLSHYKEKARERGRRFSTGQTVRAVEEMLDKL</sequence>
<dbReference type="EMBL" id="QEKK01000017">
    <property type="protein sequence ID" value="PVY46311.1"/>
    <property type="molecule type" value="Genomic_DNA"/>
</dbReference>